<accession>A0A1W4XDW2</accession>
<reference evidence="8" key="1">
    <citation type="submission" date="2025-08" db="UniProtKB">
        <authorList>
            <consortium name="RefSeq"/>
        </authorList>
    </citation>
    <scope>IDENTIFICATION</scope>
    <source>
        <tissue evidence="8">Entire body</tissue>
    </source>
</reference>
<proteinExistence type="inferred from homology"/>
<evidence type="ECO:0000256" key="1">
    <source>
        <dbReference type="ARBA" id="ARBA00008655"/>
    </source>
</evidence>
<dbReference type="Pfam" id="PF16076">
    <property type="entry name" value="Acyltransf_C"/>
    <property type="match status" value="1"/>
</dbReference>
<dbReference type="GeneID" id="108743189"/>
<dbReference type="InterPro" id="IPR032098">
    <property type="entry name" value="Acyltransf_C"/>
</dbReference>
<dbReference type="GO" id="GO:0036149">
    <property type="term" value="P:phosphatidylinositol acyl-chain remodeling"/>
    <property type="evidence" value="ECO:0007669"/>
    <property type="project" value="TreeGrafter"/>
</dbReference>
<comment type="similarity">
    <text evidence="1">Belongs to the 1-acyl-sn-glycerol-3-phosphate acyltransferase family.</text>
</comment>
<feature type="signal peptide" evidence="5">
    <location>
        <begin position="1"/>
        <end position="24"/>
    </location>
</feature>
<feature type="transmembrane region" description="Helical" evidence="4">
    <location>
        <begin position="295"/>
        <end position="315"/>
    </location>
</feature>
<dbReference type="Proteomes" id="UP000192223">
    <property type="component" value="Unplaced"/>
</dbReference>
<sequence length="337" mass="39966">MAPGTRQCWASRLTDFFICVIIKALVELWCNCEIQIFGDPVLAGESSILVMNHRTRTDWNFLWPAFYHCTKGSTRYRHSLKFVLKDMIRHIPGPGWVMQLSCFLYVKRSWMFDKSKLEKILTYFCEMSYKFSLLVFPEGTDLTPETIEASTKFAEKNNLQKYSYVLHPRTTGFAFIAEELLSRNNLDAVYDITLVYPDAIPQTEKVLLCGKIPKQVKFHFTRYPVSILPKTEPELRNFLEKRWSEKETTLREFHKTGHFLRGHRLKKSNVFEMYIALVFWTLLPYVTLYLFYVNFMFRTCVLTHTFFLLFVNYFYGGFQEFEVNVYKFKKKIFGVGF</sequence>
<evidence type="ECO:0000256" key="5">
    <source>
        <dbReference type="SAM" id="SignalP"/>
    </source>
</evidence>
<evidence type="ECO:0000256" key="3">
    <source>
        <dbReference type="ARBA" id="ARBA00023315"/>
    </source>
</evidence>
<dbReference type="PANTHER" id="PTHR10983">
    <property type="entry name" value="1-ACYLGLYCEROL-3-PHOSPHATE ACYLTRANSFERASE-RELATED"/>
    <property type="match status" value="1"/>
</dbReference>
<organism evidence="7 8">
    <name type="scientific">Agrilus planipennis</name>
    <name type="common">Emerald ash borer</name>
    <name type="synonym">Agrilus marcopoli</name>
    <dbReference type="NCBI Taxonomy" id="224129"/>
    <lineage>
        <taxon>Eukaryota</taxon>
        <taxon>Metazoa</taxon>
        <taxon>Ecdysozoa</taxon>
        <taxon>Arthropoda</taxon>
        <taxon>Hexapoda</taxon>
        <taxon>Insecta</taxon>
        <taxon>Pterygota</taxon>
        <taxon>Neoptera</taxon>
        <taxon>Endopterygota</taxon>
        <taxon>Coleoptera</taxon>
        <taxon>Polyphaga</taxon>
        <taxon>Elateriformia</taxon>
        <taxon>Buprestoidea</taxon>
        <taxon>Buprestidae</taxon>
        <taxon>Agrilinae</taxon>
        <taxon>Agrilus</taxon>
    </lineage>
</organism>
<dbReference type="SMART" id="SM00563">
    <property type="entry name" value="PlsC"/>
    <property type="match status" value="1"/>
</dbReference>
<dbReference type="InParanoid" id="A0A1W4XDW2"/>
<dbReference type="GO" id="GO:0005783">
    <property type="term" value="C:endoplasmic reticulum"/>
    <property type="evidence" value="ECO:0007669"/>
    <property type="project" value="TreeGrafter"/>
</dbReference>
<evidence type="ECO:0000256" key="2">
    <source>
        <dbReference type="ARBA" id="ARBA00022679"/>
    </source>
</evidence>
<gene>
    <name evidence="8" type="primary">LOC108743189</name>
</gene>
<dbReference type="Pfam" id="PF01553">
    <property type="entry name" value="Acyltransferase"/>
    <property type="match status" value="1"/>
</dbReference>
<feature type="transmembrane region" description="Helical" evidence="4">
    <location>
        <begin position="270"/>
        <end position="289"/>
    </location>
</feature>
<keyword evidence="5" id="KW-0732">Signal</keyword>
<keyword evidence="2" id="KW-0808">Transferase</keyword>
<dbReference type="KEGG" id="apln:108743189"/>
<dbReference type="AlphaFoldDB" id="A0A1W4XDW2"/>
<dbReference type="PANTHER" id="PTHR10983:SF16">
    <property type="entry name" value="LYSOCARDIOLIPIN ACYLTRANSFERASE 1"/>
    <property type="match status" value="1"/>
</dbReference>
<dbReference type="SUPFAM" id="SSF69593">
    <property type="entry name" value="Glycerol-3-phosphate (1)-acyltransferase"/>
    <property type="match status" value="1"/>
</dbReference>
<dbReference type="OrthoDB" id="186786at2759"/>
<keyword evidence="3" id="KW-0012">Acyltransferase</keyword>
<keyword evidence="4" id="KW-1133">Transmembrane helix</keyword>
<evidence type="ECO:0000313" key="7">
    <source>
        <dbReference type="Proteomes" id="UP000192223"/>
    </source>
</evidence>
<evidence type="ECO:0000313" key="8">
    <source>
        <dbReference type="RefSeq" id="XP_018334204.1"/>
    </source>
</evidence>
<evidence type="ECO:0000256" key="4">
    <source>
        <dbReference type="SAM" id="Phobius"/>
    </source>
</evidence>
<protein>
    <submittedName>
        <fullName evidence="8">Lysocardiolipin acyltransferase 1-like</fullName>
    </submittedName>
</protein>
<keyword evidence="4" id="KW-0812">Transmembrane</keyword>
<name>A0A1W4XDW2_AGRPL</name>
<feature type="domain" description="Phospholipid/glycerol acyltransferase" evidence="6">
    <location>
        <begin position="47"/>
        <end position="174"/>
    </location>
</feature>
<evidence type="ECO:0000259" key="6">
    <source>
        <dbReference type="SMART" id="SM00563"/>
    </source>
</evidence>
<feature type="chain" id="PRO_5010725477" evidence="5">
    <location>
        <begin position="25"/>
        <end position="337"/>
    </location>
</feature>
<dbReference type="STRING" id="224129.A0A1W4XDW2"/>
<dbReference type="CDD" id="cd07990">
    <property type="entry name" value="LPLAT_LCLAT1-like"/>
    <property type="match status" value="1"/>
</dbReference>
<dbReference type="InterPro" id="IPR002123">
    <property type="entry name" value="Plipid/glycerol_acylTrfase"/>
</dbReference>
<keyword evidence="7" id="KW-1185">Reference proteome</keyword>
<dbReference type="RefSeq" id="XP_018334204.1">
    <property type="nucleotide sequence ID" value="XM_018478702.1"/>
</dbReference>
<keyword evidence="4" id="KW-0472">Membrane</keyword>
<dbReference type="GO" id="GO:0016746">
    <property type="term" value="F:acyltransferase activity"/>
    <property type="evidence" value="ECO:0007669"/>
    <property type="project" value="UniProtKB-KW"/>
</dbReference>